<feature type="transmembrane region" description="Helical" evidence="1">
    <location>
        <begin position="52"/>
        <end position="77"/>
    </location>
</feature>
<dbReference type="EMBL" id="JBHSOW010000030">
    <property type="protein sequence ID" value="MFC5649229.1"/>
    <property type="molecule type" value="Genomic_DNA"/>
</dbReference>
<keyword evidence="1" id="KW-0472">Membrane</keyword>
<dbReference type="Proteomes" id="UP001596047">
    <property type="component" value="Unassembled WGS sequence"/>
</dbReference>
<comment type="caution">
    <text evidence="2">The sequence shown here is derived from an EMBL/GenBank/DDBJ whole genome shotgun (WGS) entry which is preliminary data.</text>
</comment>
<keyword evidence="1" id="KW-1133">Transmembrane helix</keyword>
<feature type="transmembrane region" description="Helical" evidence="1">
    <location>
        <begin position="84"/>
        <end position="109"/>
    </location>
</feature>
<keyword evidence="3" id="KW-1185">Reference proteome</keyword>
<protein>
    <recommendedName>
        <fullName evidence="4">ABC transporter permease</fullName>
    </recommendedName>
</protein>
<evidence type="ECO:0000256" key="1">
    <source>
        <dbReference type="SAM" id="Phobius"/>
    </source>
</evidence>
<sequence length="230" mass="26142">MNRLNAVLYMQWRGKVFWLLMPWIILGSSFVVNIIVGLFMAENNDKFYSGGITSIFIYMLVIGIITLTQSFPFALGLSVRRTDYFLGTTLTAFIVSVLTAIILSLLSYLEADVTNGWGVHLHFFKLPYLNDGSLFQQLAIYLIGMFHIFFLGFVIASLHRRHGKTGMTLGAIIALVAGTVGTFLINRYELWDNIFNVLRELTAFQIAIWLLPLTVCYMIISFLFLRRATV</sequence>
<organism evidence="2 3">
    <name type="scientific">Paenibacillus solisilvae</name>
    <dbReference type="NCBI Taxonomy" id="2486751"/>
    <lineage>
        <taxon>Bacteria</taxon>
        <taxon>Bacillati</taxon>
        <taxon>Bacillota</taxon>
        <taxon>Bacilli</taxon>
        <taxon>Bacillales</taxon>
        <taxon>Paenibacillaceae</taxon>
        <taxon>Paenibacillus</taxon>
    </lineage>
</organism>
<evidence type="ECO:0000313" key="3">
    <source>
        <dbReference type="Proteomes" id="UP001596047"/>
    </source>
</evidence>
<keyword evidence="1" id="KW-0812">Transmembrane</keyword>
<feature type="transmembrane region" description="Helical" evidence="1">
    <location>
        <begin position="16"/>
        <end position="40"/>
    </location>
</feature>
<feature type="transmembrane region" description="Helical" evidence="1">
    <location>
        <begin position="206"/>
        <end position="225"/>
    </location>
</feature>
<dbReference type="RefSeq" id="WP_379187726.1">
    <property type="nucleotide sequence ID" value="NZ_JBHSOW010000030.1"/>
</dbReference>
<name>A0ABW0VWJ3_9BACL</name>
<evidence type="ECO:0008006" key="4">
    <source>
        <dbReference type="Google" id="ProtNLM"/>
    </source>
</evidence>
<feature type="transmembrane region" description="Helical" evidence="1">
    <location>
        <begin position="168"/>
        <end position="186"/>
    </location>
</feature>
<feature type="transmembrane region" description="Helical" evidence="1">
    <location>
        <begin position="134"/>
        <end position="156"/>
    </location>
</feature>
<accession>A0ABW0VWJ3</accession>
<evidence type="ECO:0000313" key="2">
    <source>
        <dbReference type="EMBL" id="MFC5649229.1"/>
    </source>
</evidence>
<reference evidence="3" key="1">
    <citation type="journal article" date="2019" name="Int. J. Syst. Evol. Microbiol.">
        <title>The Global Catalogue of Microorganisms (GCM) 10K type strain sequencing project: providing services to taxonomists for standard genome sequencing and annotation.</title>
        <authorList>
            <consortium name="The Broad Institute Genomics Platform"/>
            <consortium name="The Broad Institute Genome Sequencing Center for Infectious Disease"/>
            <person name="Wu L."/>
            <person name="Ma J."/>
        </authorList>
    </citation>
    <scope>NUCLEOTIDE SEQUENCE [LARGE SCALE GENOMIC DNA]</scope>
    <source>
        <strain evidence="3">CGMCC 1.3240</strain>
    </source>
</reference>
<proteinExistence type="predicted"/>
<gene>
    <name evidence="2" type="ORF">ACFPYJ_08810</name>
</gene>